<dbReference type="AlphaFoldDB" id="A0A7J7JZT9"/>
<reference evidence="2" key="1">
    <citation type="submission" date="2020-06" db="EMBL/GenBank/DDBJ databases">
        <title>Draft genome of Bugula neritina, a colonial animal packing powerful symbionts and potential medicines.</title>
        <authorList>
            <person name="Rayko M."/>
        </authorList>
    </citation>
    <scope>NUCLEOTIDE SEQUENCE [LARGE SCALE GENOMIC DNA]</scope>
    <source>
        <strain evidence="2">Kwan_BN1</strain>
    </source>
</reference>
<comment type="caution">
    <text evidence="2">The sequence shown here is derived from an EMBL/GenBank/DDBJ whole genome shotgun (WGS) entry which is preliminary data.</text>
</comment>
<sequence>MKAFRGSDRRSRVGKEVVRCLVDTQAIALPPLVLSRTRCTCCDNTTIRCPGSFDRKVQSARSYESLLVAAGRIPSVDLGDGHIQVTPLHRSMLGEGNCIRLTSSAGSCTYYSCRNSEEASQWLNQ</sequence>
<gene>
    <name evidence="2" type="ORF">EB796_010189</name>
</gene>
<evidence type="ECO:0000313" key="3">
    <source>
        <dbReference type="Proteomes" id="UP000593567"/>
    </source>
</evidence>
<name>A0A7J7JZT9_BUGNE</name>
<dbReference type="EMBL" id="VXIV02001595">
    <property type="protein sequence ID" value="KAF6031497.1"/>
    <property type="molecule type" value="Genomic_DNA"/>
</dbReference>
<evidence type="ECO:0000259" key="1">
    <source>
        <dbReference type="Pfam" id="PF25321"/>
    </source>
</evidence>
<feature type="domain" description="Ras/Rap GTPase-activating protein SynGAP-like PH" evidence="1">
    <location>
        <begin position="55"/>
        <end position="124"/>
    </location>
</feature>
<evidence type="ECO:0000313" key="2">
    <source>
        <dbReference type="EMBL" id="KAF6031497.1"/>
    </source>
</evidence>
<organism evidence="2 3">
    <name type="scientific">Bugula neritina</name>
    <name type="common">Brown bryozoan</name>
    <name type="synonym">Sertularia neritina</name>
    <dbReference type="NCBI Taxonomy" id="10212"/>
    <lineage>
        <taxon>Eukaryota</taxon>
        <taxon>Metazoa</taxon>
        <taxon>Spiralia</taxon>
        <taxon>Lophotrochozoa</taxon>
        <taxon>Bryozoa</taxon>
        <taxon>Gymnolaemata</taxon>
        <taxon>Cheilostomatida</taxon>
        <taxon>Flustrina</taxon>
        <taxon>Buguloidea</taxon>
        <taxon>Bugulidae</taxon>
        <taxon>Bugula</taxon>
    </lineage>
</organism>
<accession>A0A7J7JZT9</accession>
<dbReference type="Pfam" id="PF25321">
    <property type="entry name" value="PH_RASGAP"/>
    <property type="match status" value="1"/>
</dbReference>
<dbReference type="Proteomes" id="UP000593567">
    <property type="component" value="Unassembled WGS sequence"/>
</dbReference>
<dbReference type="InterPro" id="IPR057606">
    <property type="entry name" value="SynGAP1-like_PH"/>
</dbReference>
<proteinExistence type="predicted"/>
<keyword evidence="3" id="KW-1185">Reference proteome</keyword>
<protein>
    <recommendedName>
        <fullName evidence="1">Ras/Rap GTPase-activating protein SynGAP-like PH domain-containing protein</fullName>
    </recommendedName>
</protein>